<feature type="compositionally biased region" description="Low complexity" evidence="1">
    <location>
        <begin position="514"/>
        <end position="525"/>
    </location>
</feature>
<comment type="caution">
    <text evidence="2">The sequence shown here is derived from an EMBL/GenBank/DDBJ whole genome shotgun (WGS) entry which is preliminary data.</text>
</comment>
<dbReference type="Proteomes" id="UP000013525">
    <property type="component" value="Unassembled WGS sequence"/>
</dbReference>
<organism evidence="2 3">
    <name type="scientific">Rhodococcus rhodnii LMG 5362</name>
    <dbReference type="NCBI Taxonomy" id="1273125"/>
    <lineage>
        <taxon>Bacteria</taxon>
        <taxon>Bacillati</taxon>
        <taxon>Actinomycetota</taxon>
        <taxon>Actinomycetes</taxon>
        <taxon>Mycobacteriales</taxon>
        <taxon>Nocardiaceae</taxon>
        <taxon>Rhodococcus</taxon>
    </lineage>
</organism>
<feature type="compositionally biased region" description="Basic and acidic residues" evidence="1">
    <location>
        <begin position="322"/>
        <end position="338"/>
    </location>
</feature>
<feature type="compositionally biased region" description="Basic and acidic residues" evidence="1">
    <location>
        <begin position="1"/>
        <end position="13"/>
    </location>
</feature>
<feature type="compositionally biased region" description="Basic residues" evidence="1">
    <location>
        <begin position="14"/>
        <end position="24"/>
    </location>
</feature>
<feature type="compositionally biased region" description="Basic and acidic residues" evidence="1">
    <location>
        <begin position="130"/>
        <end position="145"/>
    </location>
</feature>
<dbReference type="EMBL" id="APMY01000061">
    <property type="protein sequence ID" value="EOM76704.1"/>
    <property type="molecule type" value="Genomic_DNA"/>
</dbReference>
<accession>R7WRX3</accession>
<proteinExistence type="predicted"/>
<feature type="compositionally biased region" description="Basic and acidic residues" evidence="1">
    <location>
        <begin position="247"/>
        <end position="315"/>
    </location>
</feature>
<name>R7WRX3_9NOCA</name>
<feature type="compositionally biased region" description="Acidic residues" evidence="1">
    <location>
        <begin position="185"/>
        <end position="194"/>
    </location>
</feature>
<sequence>MHRVERADRAARGERHRVAHRPRRLREGLQRFVAREPPHLDAERRTRDDERPRRVGAVSGVLVEPCRGVVPVLRDLAVRAAGRRFARPHERRRRREGDEDQRREGDETVAFGMSERAAPLPRGHRAGQRNLREQVRDAERDRQPDEGFELVDVAQRRARAVEQHPDLLGDGRRHLAEVADRESRDADEEDEDEPAPARHPPHREPREPRRSDRAGHDDRGGLRDEDGAADALGRHERCPAARAAQDLGERGPLRRDGGGLDVVEEGRRERAEQQQRNDPPQRRERHERDPPQGEDPPRAVRPVHDPPQRRDEAGHRGGRGVDGTHQRDGECRPRREQAQRACVATVQGEHDGQQHPRREHHRQRLGRDRAERRHDPRRERERDAGDDAGRTAADAERFGEPDDAPEADEQQQRPPEPLRDPRGNPGEITEREEGAVREEVAVRLVLHLAERGLAAPQVRGAREEAERILGEVVFGVGGDQTRGLDEREDQRDDRAGSEPAPSQWSCRRRRIGRRAAPGRIGRASRVSGCRTQPGSAARSRRSRCDRCRGASSHRPQR</sequence>
<feature type="region of interest" description="Disordered" evidence="1">
    <location>
        <begin position="86"/>
        <end position="437"/>
    </location>
</feature>
<feature type="compositionally biased region" description="Basic and acidic residues" evidence="1">
    <location>
        <begin position="365"/>
        <end position="400"/>
    </location>
</feature>
<gene>
    <name evidence="2" type="ORF">Rrhod_1929</name>
</gene>
<feature type="compositionally biased region" description="Basic and acidic residues" evidence="1">
    <location>
        <begin position="95"/>
        <end position="106"/>
    </location>
</feature>
<keyword evidence="3" id="KW-1185">Reference proteome</keyword>
<feature type="compositionally biased region" description="Basic and acidic residues" evidence="1">
    <location>
        <begin position="25"/>
        <end position="53"/>
    </location>
</feature>
<evidence type="ECO:0000313" key="3">
    <source>
        <dbReference type="Proteomes" id="UP000013525"/>
    </source>
</evidence>
<feature type="compositionally biased region" description="Basic and acidic residues" evidence="1">
    <location>
        <begin position="416"/>
        <end position="437"/>
    </location>
</feature>
<dbReference type="eggNOG" id="ENOG5031GMN">
    <property type="taxonomic scope" value="Bacteria"/>
</dbReference>
<feature type="region of interest" description="Disordered" evidence="1">
    <location>
        <begin position="474"/>
        <end position="557"/>
    </location>
</feature>
<evidence type="ECO:0000256" key="1">
    <source>
        <dbReference type="SAM" id="MobiDB-lite"/>
    </source>
</evidence>
<protein>
    <submittedName>
        <fullName evidence="2">Uncharacterized protein</fullName>
    </submittedName>
</protein>
<reference evidence="2 3" key="1">
    <citation type="journal article" date="2013" name="Genome Announc.">
        <title>Draft Genome Sequence of Rhodococcus rhodnii Strain LMG5362, a Symbiont of Rhodnius prolixus (Hemiptera, Reduviidae, Triatominae), the Principle Vector of Trypanosoma cruzi.</title>
        <authorList>
            <person name="Pachebat J.A."/>
            <person name="van Keulen G."/>
            <person name="Whitten M.M."/>
            <person name="Girdwood S."/>
            <person name="Del Sol R."/>
            <person name="Dyson P.J."/>
            <person name="Facey P.D."/>
        </authorList>
    </citation>
    <scope>NUCLEOTIDE SEQUENCE [LARGE SCALE GENOMIC DNA]</scope>
    <source>
        <strain evidence="2 3">LMG 5362</strain>
    </source>
</reference>
<dbReference type="PATRIC" id="fig|1273125.3.peg.1859"/>
<feature type="compositionally biased region" description="Basic and acidic residues" evidence="1">
    <location>
        <begin position="202"/>
        <end position="239"/>
    </location>
</feature>
<feature type="region of interest" description="Disordered" evidence="1">
    <location>
        <begin position="1"/>
        <end position="54"/>
    </location>
</feature>
<feature type="compositionally biased region" description="Basic and acidic residues" evidence="1">
    <location>
        <begin position="159"/>
        <end position="184"/>
    </location>
</feature>
<dbReference type="AlphaFoldDB" id="R7WRX3"/>
<evidence type="ECO:0000313" key="2">
    <source>
        <dbReference type="EMBL" id="EOM76704.1"/>
    </source>
</evidence>
<feature type="compositionally biased region" description="Basic and acidic residues" evidence="1">
    <location>
        <begin position="482"/>
        <end position="496"/>
    </location>
</feature>